<feature type="compositionally biased region" description="Basic residues" evidence="12">
    <location>
        <begin position="224"/>
        <end position="236"/>
    </location>
</feature>
<dbReference type="GO" id="GO:0004674">
    <property type="term" value="F:protein serine/threonine kinase activity"/>
    <property type="evidence" value="ECO:0007669"/>
    <property type="project" value="UniProtKB-KW"/>
</dbReference>
<feature type="region of interest" description="Disordered" evidence="12">
    <location>
        <begin position="217"/>
        <end position="243"/>
    </location>
</feature>
<dbReference type="Pfam" id="PF00505">
    <property type="entry name" value="HMG_box"/>
    <property type="match status" value="1"/>
</dbReference>
<dbReference type="SUPFAM" id="SSF56112">
    <property type="entry name" value="Protein kinase-like (PK-like)"/>
    <property type="match status" value="1"/>
</dbReference>
<keyword evidence="7" id="KW-0067">ATP-binding</keyword>
<dbReference type="InterPro" id="IPR002912">
    <property type="entry name" value="ACT_dom"/>
</dbReference>
<dbReference type="Gene3D" id="1.10.30.10">
    <property type="entry name" value="High mobility group box domain"/>
    <property type="match status" value="1"/>
</dbReference>
<evidence type="ECO:0000313" key="18">
    <source>
        <dbReference type="Proteomes" id="UP001367508"/>
    </source>
</evidence>
<evidence type="ECO:0000256" key="1">
    <source>
        <dbReference type="ARBA" id="ARBA00010507"/>
    </source>
</evidence>
<dbReference type="GO" id="GO:0005524">
    <property type="term" value="F:ATP binding"/>
    <property type="evidence" value="ECO:0007669"/>
    <property type="project" value="UniProtKB-KW"/>
</dbReference>
<dbReference type="PANTHER" id="PTHR46691">
    <property type="entry name" value="HIGH MOBILITY GROUP B PROTEIN 9"/>
    <property type="match status" value="1"/>
</dbReference>
<dbReference type="SUPFAM" id="SSF46774">
    <property type="entry name" value="ARID-like"/>
    <property type="match status" value="1"/>
</dbReference>
<dbReference type="SMART" id="SM00398">
    <property type="entry name" value="HMG"/>
    <property type="match status" value="1"/>
</dbReference>
<keyword evidence="5" id="KW-0547">Nucleotide-binding</keyword>
<name>A0AAN9QYD5_CANGL</name>
<dbReference type="InterPro" id="IPR011009">
    <property type="entry name" value="Kinase-like_dom_sf"/>
</dbReference>
<dbReference type="EMBL" id="JAYMYQ010000002">
    <property type="protein sequence ID" value="KAK7351786.1"/>
    <property type="molecule type" value="Genomic_DNA"/>
</dbReference>
<dbReference type="InterPro" id="IPR045865">
    <property type="entry name" value="ACT-like_dom_sf"/>
</dbReference>
<evidence type="ECO:0000256" key="9">
    <source>
        <dbReference type="ARBA" id="ARBA00048679"/>
    </source>
</evidence>
<evidence type="ECO:0000256" key="10">
    <source>
        <dbReference type="PROSITE-ProRule" id="PRU00267"/>
    </source>
</evidence>
<evidence type="ECO:0000259" key="16">
    <source>
        <dbReference type="PROSITE" id="PS51671"/>
    </source>
</evidence>
<dbReference type="InterPro" id="IPR036910">
    <property type="entry name" value="HMG_box_dom_sf"/>
</dbReference>
<feature type="domain" description="ACT" evidence="16">
    <location>
        <begin position="531"/>
        <end position="607"/>
    </location>
</feature>
<dbReference type="InterPro" id="IPR000719">
    <property type="entry name" value="Prot_kinase_dom"/>
</dbReference>
<dbReference type="InterPro" id="IPR008271">
    <property type="entry name" value="Ser/Thr_kinase_AS"/>
</dbReference>
<comment type="similarity">
    <text evidence="1">Belongs to the protein kinase superfamily. TKL Ser/Thr protein kinase family. RAF subfamily.</text>
</comment>
<dbReference type="SMART" id="SM01014">
    <property type="entry name" value="ARID"/>
    <property type="match status" value="1"/>
</dbReference>
<dbReference type="Gene3D" id="1.10.510.10">
    <property type="entry name" value="Transferase(Phosphotransferase) domain 1"/>
    <property type="match status" value="1"/>
</dbReference>
<dbReference type="SUPFAM" id="SSF55021">
    <property type="entry name" value="ACT-like"/>
    <property type="match status" value="1"/>
</dbReference>
<dbReference type="FunFam" id="3.30.200.20:FF:000060">
    <property type="entry name" value="Serine/threonine-protein kinase isoform 1"/>
    <property type="match status" value="1"/>
</dbReference>
<dbReference type="InterPro" id="IPR001606">
    <property type="entry name" value="ARID_dom"/>
</dbReference>
<evidence type="ECO:0000256" key="12">
    <source>
        <dbReference type="SAM" id="MobiDB-lite"/>
    </source>
</evidence>
<gene>
    <name evidence="17" type="ORF">VNO77_11480</name>
</gene>
<reference evidence="17 18" key="1">
    <citation type="submission" date="2024-01" db="EMBL/GenBank/DDBJ databases">
        <title>The genomes of 5 underutilized Papilionoideae crops provide insights into root nodulation and disease resistanc.</title>
        <authorList>
            <person name="Jiang F."/>
        </authorList>
    </citation>
    <scope>NUCLEOTIDE SEQUENCE [LARGE SCALE GENOMIC DNA]</scope>
    <source>
        <strain evidence="17">LVBAO_FW01</strain>
        <tissue evidence="17">Leaves</tissue>
    </source>
</reference>
<keyword evidence="10" id="KW-0238">DNA-binding</keyword>
<evidence type="ECO:0000313" key="17">
    <source>
        <dbReference type="EMBL" id="KAK7351786.1"/>
    </source>
</evidence>
<dbReference type="GO" id="GO:0005634">
    <property type="term" value="C:nucleus"/>
    <property type="evidence" value="ECO:0007669"/>
    <property type="project" value="UniProtKB-UniRule"/>
</dbReference>
<evidence type="ECO:0000256" key="3">
    <source>
        <dbReference type="ARBA" id="ARBA00022527"/>
    </source>
</evidence>
<feature type="domain" description="HMG box" evidence="14">
    <location>
        <begin position="243"/>
        <end position="310"/>
    </location>
</feature>
<evidence type="ECO:0000256" key="4">
    <source>
        <dbReference type="ARBA" id="ARBA00022679"/>
    </source>
</evidence>
<evidence type="ECO:0000256" key="7">
    <source>
        <dbReference type="ARBA" id="ARBA00022840"/>
    </source>
</evidence>
<dbReference type="Gene3D" id="3.30.200.20">
    <property type="entry name" value="Phosphorylase Kinase, domain 1"/>
    <property type="match status" value="1"/>
</dbReference>
<evidence type="ECO:0000256" key="8">
    <source>
        <dbReference type="ARBA" id="ARBA00047899"/>
    </source>
</evidence>
<keyword evidence="18" id="KW-1185">Reference proteome</keyword>
<keyword evidence="10" id="KW-0539">Nucleus</keyword>
<feature type="domain" description="Protein kinase" evidence="13">
    <location>
        <begin position="644"/>
        <end position="898"/>
    </location>
</feature>
<comment type="caution">
    <text evidence="17">The sequence shown here is derived from an EMBL/GenBank/DDBJ whole genome shotgun (WGS) entry which is preliminary data.</text>
</comment>
<dbReference type="GO" id="GO:0003677">
    <property type="term" value="F:DNA binding"/>
    <property type="evidence" value="ECO:0007669"/>
    <property type="project" value="UniProtKB-UniRule"/>
</dbReference>
<keyword evidence="4" id="KW-0808">Transferase</keyword>
<keyword evidence="3" id="KW-0723">Serine/threonine-protein kinase</keyword>
<evidence type="ECO:0000256" key="6">
    <source>
        <dbReference type="ARBA" id="ARBA00022777"/>
    </source>
</evidence>
<dbReference type="CDD" id="cd22009">
    <property type="entry name" value="HMG-box_AtHMGB9-like"/>
    <property type="match status" value="1"/>
</dbReference>
<keyword evidence="6" id="KW-0418">Kinase</keyword>
<proteinExistence type="inferred from homology"/>
<dbReference type="PROSITE" id="PS50118">
    <property type="entry name" value="HMG_BOX_2"/>
    <property type="match status" value="1"/>
</dbReference>
<evidence type="ECO:0000256" key="2">
    <source>
        <dbReference type="ARBA" id="ARBA00012513"/>
    </source>
</evidence>
<accession>A0AAN9QYD5</accession>
<comment type="catalytic activity">
    <reaction evidence="8">
        <text>L-threonyl-[protein] + ATP = O-phospho-L-threonyl-[protein] + ADP + H(+)</text>
        <dbReference type="Rhea" id="RHEA:46608"/>
        <dbReference type="Rhea" id="RHEA-COMP:11060"/>
        <dbReference type="Rhea" id="RHEA-COMP:11605"/>
        <dbReference type="ChEBI" id="CHEBI:15378"/>
        <dbReference type="ChEBI" id="CHEBI:30013"/>
        <dbReference type="ChEBI" id="CHEBI:30616"/>
        <dbReference type="ChEBI" id="CHEBI:61977"/>
        <dbReference type="ChEBI" id="CHEBI:456216"/>
        <dbReference type="EC" id="2.7.11.1"/>
    </reaction>
</comment>
<dbReference type="PROSITE" id="PS50011">
    <property type="entry name" value="PROTEIN_KINASE_DOM"/>
    <property type="match status" value="1"/>
</dbReference>
<comment type="catalytic activity">
    <reaction evidence="9">
        <text>L-seryl-[protein] + ATP = O-phospho-L-seryl-[protein] + ADP + H(+)</text>
        <dbReference type="Rhea" id="RHEA:17989"/>
        <dbReference type="Rhea" id="RHEA-COMP:9863"/>
        <dbReference type="Rhea" id="RHEA-COMP:11604"/>
        <dbReference type="ChEBI" id="CHEBI:15378"/>
        <dbReference type="ChEBI" id="CHEBI:29999"/>
        <dbReference type="ChEBI" id="CHEBI:30616"/>
        <dbReference type="ChEBI" id="CHEBI:83421"/>
        <dbReference type="ChEBI" id="CHEBI:456216"/>
        <dbReference type="EC" id="2.7.11.1"/>
    </reaction>
</comment>
<dbReference type="PRINTS" id="PR00109">
    <property type="entry name" value="TYRKINASE"/>
</dbReference>
<keyword evidence="11" id="KW-0175">Coiled coil</keyword>
<evidence type="ECO:0000256" key="11">
    <source>
        <dbReference type="SAM" id="Coils"/>
    </source>
</evidence>
<sequence length="914" mass="104279">MSSPATTKGHGGQEGKLYPAPLAPHDDVVNDSTLFWDTLRRFHFLMGTKFMIPVIGGKELDLHVLYVEVTRRSGYEKVVAEKKWREVGSVFRFSATTTSASFVLRKHYFSLLYHYEQVHFFKVRGPLYTPSPNAFSGNSQSWKPELAIVEYSPKPINDTPESRAEDTSCLSGNGTIEGKFDCGYLVSVKLGSEVLRGVLYHPEESVPIPSVPQHDSAIVSFNAKPHRSGRRRRNKRRWDPNYPKPNRSGYNFFFAEKHYSLKSLYPNREREFTKMIGESWNSLSPEERMVYQNIGLRDKERYKRELTEYKEKMKLRQTPEVGRLCGKREKQGTRVFGGAILFRLVTSNLYTHMGDTESCSSRIFDSGWNQCPKQRQKFSVYNEVLYRLRELNVPEAAVPGFEDELWAHFNRLPARYALDMNVERAQDVLMHKRLLDIARAPATATGPAIEVRLVQVCSASGVQCSKSLHSNSSSKVIPQDSGIPGNMSSHPPPAFTSSVNMELALVESQLQVRDRDNYLNFYAHYARPMHEITISTNDKPKLFCKLTSLLSETQLDIQEAHAFSTLDGYSLDVFVVSGWAVEERERLKHELAKKFQKLQKQLQSKENKSLPTSKQEQTGMEFISGHVNLPACGNDVWRIDTRCLRYEKKIASGPYSDLYKGTFCNQDVAIKVLKNENLNENMQKEFAQEVYILSKVQHKNIVKFVGACTKPPNLYLVTEYMSGGSMYEFLHKQKTVLALPSLLKIATDVSKGMIYLHQNDIIHRDLKAANLLIDKSGEVKVADFGVARVHDQSSIMTAETGTYRWMAPEVIEHKPYDHKADVFSFGIVLWELLTGKLPYDHLSPLQAAVGVVQKGLRPNIPRHTHPKLVELLHWCWHQDPSLRPNFSEILEFLLHMTNTISEQVTEEWEGKGNA</sequence>
<dbReference type="CDD" id="cd13999">
    <property type="entry name" value="STKc_MAP3K-like"/>
    <property type="match status" value="1"/>
</dbReference>
<dbReference type="SMART" id="SM00220">
    <property type="entry name" value="S_TKc"/>
    <property type="match status" value="1"/>
</dbReference>
<dbReference type="Pfam" id="PF01388">
    <property type="entry name" value="ARID"/>
    <property type="match status" value="1"/>
</dbReference>
<dbReference type="EC" id="2.7.11.1" evidence="2"/>
<dbReference type="PROSITE" id="PS00108">
    <property type="entry name" value="PROTEIN_KINASE_ST"/>
    <property type="match status" value="1"/>
</dbReference>
<feature type="domain" description="ARID" evidence="15">
    <location>
        <begin position="29"/>
        <end position="120"/>
    </location>
</feature>
<dbReference type="Pfam" id="PF07714">
    <property type="entry name" value="PK_Tyr_Ser-Thr"/>
    <property type="match status" value="1"/>
</dbReference>
<evidence type="ECO:0000256" key="5">
    <source>
        <dbReference type="ARBA" id="ARBA00022741"/>
    </source>
</evidence>
<dbReference type="InterPro" id="IPR009071">
    <property type="entry name" value="HMG_box_dom"/>
</dbReference>
<dbReference type="PANTHER" id="PTHR46691:SF1">
    <property type="entry name" value="AT-RICH INTERACTIVE DOMAIN-CONTAINING PROTEIN 2"/>
    <property type="match status" value="1"/>
</dbReference>
<dbReference type="InterPro" id="IPR045303">
    <property type="entry name" value="ARID_HMGB9-like"/>
</dbReference>
<dbReference type="Gene3D" id="1.10.150.60">
    <property type="entry name" value="ARID DNA-binding domain"/>
    <property type="match status" value="1"/>
</dbReference>
<evidence type="ECO:0000259" key="13">
    <source>
        <dbReference type="PROSITE" id="PS50011"/>
    </source>
</evidence>
<dbReference type="CDD" id="cd16872">
    <property type="entry name" value="ARID_HMGB9-like"/>
    <property type="match status" value="1"/>
</dbReference>
<organism evidence="17 18">
    <name type="scientific">Canavalia gladiata</name>
    <name type="common">Sword bean</name>
    <name type="synonym">Dolichos gladiatus</name>
    <dbReference type="NCBI Taxonomy" id="3824"/>
    <lineage>
        <taxon>Eukaryota</taxon>
        <taxon>Viridiplantae</taxon>
        <taxon>Streptophyta</taxon>
        <taxon>Embryophyta</taxon>
        <taxon>Tracheophyta</taxon>
        <taxon>Spermatophyta</taxon>
        <taxon>Magnoliopsida</taxon>
        <taxon>eudicotyledons</taxon>
        <taxon>Gunneridae</taxon>
        <taxon>Pentapetalae</taxon>
        <taxon>rosids</taxon>
        <taxon>fabids</taxon>
        <taxon>Fabales</taxon>
        <taxon>Fabaceae</taxon>
        <taxon>Papilionoideae</taxon>
        <taxon>50 kb inversion clade</taxon>
        <taxon>NPAAA clade</taxon>
        <taxon>indigoferoid/millettioid clade</taxon>
        <taxon>Phaseoleae</taxon>
        <taxon>Canavalia</taxon>
    </lineage>
</organism>
<dbReference type="SMART" id="SM00501">
    <property type="entry name" value="BRIGHT"/>
    <property type="match status" value="1"/>
</dbReference>
<dbReference type="PROSITE" id="PS51011">
    <property type="entry name" value="ARID"/>
    <property type="match status" value="1"/>
</dbReference>
<dbReference type="Proteomes" id="UP001367508">
    <property type="component" value="Unassembled WGS sequence"/>
</dbReference>
<dbReference type="InterPro" id="IPR036431">
    <property type="entry name" value="ARID_dom_sf"/>
</dbReference>
<feature type="coiled-coil region" evidence="11">
    <location>
        <begin position="581"/>
        <end position="608"/>
    </location>
</feature>
<dbReference type="InterPro" id="IPR001245">
    <property type="entry name" value="Ser-Thr/Tyr_kinase_cat_dom"/>
</dbReference>
<evidence type="ECO:0000259" key="14">
    <source>
        <dbReference type="PROSITE" id="PS50118"/>
    </source>
</evidence>
<dbReference type="PROSITE" id="PS51671">
    <property type="entry name" value="ACT"/>
    <property type="match status" value="1"/>
</dbReference>
<dbReference type="SUPFAM" id="SSF47095">
    <property type="entry name" value="HMG-box"/>
    <property type="match status" value="1"/>
</dbReference>
<dbReference type="AlphaFoldDB" id="A0AAN9QYD5"/>
<protein>
    <recommendedName>
        <fullName evidence="2">non-specific serine/threonine protein kinase</fullName>
        <ecNumber evidence="2">2.7.11.1</ecNumber>
    </recommendedName>
</protein>
<feature type="DNA-binding region" description="HMG box" evidence="10">
    <location>
        <begin position="243"/>
        <end position="310"/>
    </location>
</feature>
<evidence type="ECO:0000259" key="15">
    <source>
        <dbReference type="PROSITE" id="PS51011"/>
    </source>
</evidence>